<evidence type="ECO:0000313" key="1">
    <source>
        <dbReference type="EMBL" id="KAK2652169.1"/>
    </source>
</evidence>
<proteinExistence type="predicted"/>
<protein>
    <submittedName>
        <fullName evidence="1">Uncharacterized protein</fullName>
    </submittedName>
</protein>
<keyword evidence="2" id="KW-1185">Reference proteome</keyword>
<dbReference type="Proteomes" id="UP001280121">
    <property type="component" value="Unassembled WGS sequence"/>
</dbReference>
<reference evidence="1" key="1">
    <citation type="journal article" date="2023" name="Plant J.">
        <title>Genome sequences and population genomics provide insights into the demographic history, inbreeding, and mutation load of two 'living fossil' tree species of Dipteronia.</title>
        <authorList>
            <person name="Feng Y."/>
            <person name="Comes H.P."/>
            <person name="Chen J."/>
            <person name="Zhu S."/>
            <person name="Lu R."/>
            <person name="Zhang X."/>
            <person name="Li P."/>
            <person name="Qiu J."/>
            <person name="Olsen K.M."/>
            <person name="Qiu Y."/>
        </authorList>
    </citation>
    <scope>NUCLEOTIDE SEQUENCE</scope>
    <source>
        <strain evidence="1">KIB01</strain>
    </source>
</reference>
<sequence length="200" mass="23094">MAGFQCNRALLNISHLFFTNDNFLFSKASKNNRRATRTMLDKYVKVSDQVINFNKSSICVSKSIGRVERRFLAKIVVVRLVDCHERGWNIPLIRAYFVKEDVENYFSLPIALYRIDDLMIKHFDKGGVYYVQSGYKVGWELETRKSVSGTNAVKVTAKSENFHLENLSQLDSYDCESFYEKNVDGFSLSVLLKEARIHPP</sequence>
<comment type="caution">
    <text evidence="1">The sequence shown here is derived from an EMBL/GenBank/DDBJ whole genome shotgun (WGS) entry which is preliminary data.</text>
</comment>
<dbReference type="EMBL" id="JANJYI010000004">
    <property type="protein sequence ID" value="KAK2652169.1"/>
    <property type="molecule type" value="Genomic_DNA"/>
</dbReference>
<dbReference type="AlphaFoldDB" id="A0AAD9X3N4"/>
<organism evidence="1 2">
    <name type="scientific">Dipteronia dyeriana</name>
    <dbReference type="NCBI Taxonomy" id="168575"/>
    <lineage>
        <taxon>Eukaryota</taxon>
        <taxon>Viridiplantae</taxon>
        <taxon>Streptophyta</taxon>
        <taxon>Embryophyta</taxon>
        <taxon>Tracheophyta</taxon>
        <taxon>Spermatophyta</taxon>
        <taxon>Magnoliopsida</taxon>
        <taxon>eudicotyledons</taxon>
        <taxon>Gunneridae</taxon>
        <taxon>Pentapetalae</taxon>
        <taxon>rosids</taxon>
        <taxon>malvids</taxon>
        <taxon>Sapindales</taxon>
        <taxon>Sapindaceae</taxon>
        <taxon>Hippocastanoideae</taxon>
        <taxon>Acereae</taxon>
        <taxon>Dipteronia</taxon>
    </lineage>
</organism>
<evidence type="ECO:0000313" key="2">
    <source>
        <dbReference type="Proteomes" id="UP001280121"/>
    </source>
</evidence>
<gene>
    <name evidence="1" type="ORF">Ddye_012025</name>
</gene>
<name>A0AAD9X3N4_9ROSI</name>
<accession>A0AAD9X3N4</accession>